<gene>
    <name evidence="4" type="ORF">VNI00_016126</name>
</gene>
<organism evidence="4 5">
    <name type="scientific">Paramarasmius palmivorus</name>
    <dbReference type="NCBI Taxonomy" id="297713"/>
    <lineage>
        <taxon>Eukaryota</taxon>
        <taxon>Fungi</taxon>
        <taxon>Dikarya</taxon>
        <taxon>Basidiomycota</taxon>
        <taxon>Agaricomycotina</taxon>
        <taxon>Agaricomycetes</taxon>
        <taxon>Agaricomycetidae</taxon>
        <taxon>Agaricales</taxon>
        <taxon>Marasmiineae</taxon>
        <taxon>Marasmiaceae</taxon>
        <taxon>Paramarasmius</taxon>
    </lineage>
</organism>
<dbReference type="InterPro" id="IPR015943">
    <property type="entry name" value="WD40/YVTN_repeat-like_dom_sf"/>
</dbReference>
<keyword evidence="1 3" id="KW-0853">WD repeat</keyword>
<dbReference type="Proteomes" id="UP001383192">
    <property type="component" value="Unassembled WGS sequence"/>
</dbReference>
<dbReference type="SMART" id="SM00320">
    <property type="entry name" value="WD40"/>
    <property type="match status" value="4"/>
</dbReference>
<dbReference type="EMBL" id="JAYKXP010000118">
    <property type="protein sequence ID" value="KAK7024622.1"/>
    <property type="molecule type" value="Genomic_DNA"/>
</dbReference>
<evidence type="ECO:0000256" key="2">
    <source>
        <dbReference type="ARBA" id="ARBA00022737"/>
    </source>
</evidence>
<comment type="caution">
    <text evidence="4">The sequence shown here is derived from an EMBL/GenBank/DDBJ whole genome shotgun (WGS) entry which is preliminary data.</text>
</comment>
<dbReference type="InterPro" id="IPR050349">
    <property type="entry name" value="WD_LIS1/nudF_dynein_reg"/>
</dbReference>
<dbReference type="Pfam" id="PF00400">
    <property type="entry name" value="WD40"/>
    <property type="match status" value="1"/>
</dbReference>
<dbReference type="AlphaFoldDB" id="A0AAW0BF07"/>
<evidence type="ECO:0008006" key="6">
    <source>
        <dbReference type="Google" id="ProtNLM"/>
    </source>
</evidence>
<dbReference type="PROSITE" id="PS50082">
    <property type="entry name" value="WD_REPEATS_2"/>
    <property type="match status" value="1"/>
</dbReference>
<accession>A0AAW0BF07</accession>
<protein>
    <recommendedName>
        <fullName evidence="6">WD40 repeat-like protein</fullName>
    </recommendedName>
</protein>
<dbReference type="InterPro" id="IPR019775">
    <property type="entry name" value="WD40_repeat_CS"/>
</dbReference>
<keyword evidence="2" id="KW-0677">Repeat</keyword>
<reference evidence="4 5" key="1">
    <citation type="submission" date="2024-01" db="EMBL/GenBank/DDBJ databases">
        <title>A draft genome for a cacao thread blight-causing isolate of Paramarasmius palmivorus.</title>
        <authorList>
            <person name="Baruah I.K."/>
            <person name="Bukari Y."/>
            <person name="Amoako-Attah I."/>
            <person name="Meinhardt L.W."/>
            <person name="Bailey B.A."/>
            <person name="Cohen S.P."/>
        </authorList>
    </citation>
    <scope>NUCLEOTIDE SEQUENCE [LARGE SCALE GENOMIC DNA]</scope>
    <source>
        <strain evidence="4 5">GH-12</strain>
    </source>
</reference>
<dbReference type="PANTHER" id="PTHR44129">
    <property type="entry name" value="WD REPEAT-CONTAINING PROTEIN POP1"/>
    <property type="match status" value="1"/>
</dbReference>
<keyword evidence="5" id="KW-1185">Reference proteome</keyword>
<dbReference type="PROSITE" id="PS50294">
    <property type="entry name" value="WD_REPEATS_REGION"/>
    <property type="match status" value="1"/>
</dbReference>
<evidence type="ECO:0000313" key="4">
    <source>
        <dbReference type="EMBL" id="KAK7024622.1"/>
    </source>
</evidence>
<evidence type="ECO:0000256" key="3">
    <source>
        <dbReference type="PROSITE-ProRule" id="PRU00221"/>
    </source>
</evidence>
<evidence type="ECO:0000313" key="5">
    <source>
        <dbReference type="Proteomes" id="UP001383192"/>
    </source>
</evidence>
<dbReference type="Gene3D" id="2.130.10.10">
    <property type="entry name" value="YVTN repeat-like/Quinoprotein amine dehydrogenase"/>
    <property type="match status" value="1"/>
</dbReference>
<sequence>MIGFKKLAELPTSDGPIFAITFSPDNLYLASGGNDERVRIWNIQEAACERTLAATHRVQEEQYGWGQVTSLAWVITDAGAQLLVVGTARGLVIVYRCVGNLQNTLKHVISAFSFNDPIECIAFKEDRFLFASYGGNIKLYKYDPVAERLRLMWKRDVTLPILATGVHFHGRNKLLVTWMEHNRLTTLNESDGSEASSSSTLLNGSIGHSILSASGDKLLTHNFTTGQFDVYTLPTAKLTAVLRVPRSQRLIKEGAFVDLEGRYAACGSDDGNVYVFDTDSGALLQKLPHNPGAAVTVQAIATSTDKGLLASADCDPGVVVLWSQLVTPEQTDTDIPQTEIEHGRGTAEHGNVTNRQWLILYAILLGVWWQKICWVFNQIKEVAMPAIALILRS</sequence>
<dbReference type="SUPFAM" id="SSF50978">
    <property type="entry name" value="WD40 repeat-like"/>
    <property type="match status" value="1"/>
</dbReference>
<dbReference type="PROSITE" id="PS00678">
    <property type="entry name" value="WD_REPEATS_1"/>
    <property type="match status" value="1"/>
</dbReference>
<name>A0AAW0BF07_9AGAR</name>
<evidence type="ECO:0000256" key="1">
    <source>
        <dbReference type="ARBA" id="ARBA00022574"/>
    </source>
</evidence>
<proteinExistence type="predicted"/>
<dbReference type="InterPro" id="IPR001680">
    <property type="entry name" value="WD40_rpt"/>
</dbReference>
<dbReference type="InterPro" id="IPR036322">
    <property type="entry name" value="WD40_repeat_dom_sf"/>
</dbReference>
<feature type="repeat" description="WD" evidence="3">
    <location>
        <begin position="10"/>
        <end position="51"/>
    </location>
</feature>